<organism evidence="2 3">
    <name type="scientific">Ulvibacter litoralis</name>
    <dbReference type="NCBI Taxonomy" id="227084"/>
    <lineage>
        <taxon>Bacteria</taxon>
        <taxon>Pseudomonadati</taxon>
        <taxon>Bacteroidota</taxon>
        <taxon>Flavobacteriia</taxon>
        <taxon>Flavobacteriales</taxon>
        <taxon>Flavobacteriaceae</taxon>
        <taxon>Ulvibacter</taxon>
    </lineage>
</organism>
<keyword evidence="3" id="KW-1185">Reference proteome</keyword>
<accession>A0A1G7D7H5</accession>
<feature type="transmembrane region" description="Helical" evidence="1">
    <location>
        <begin position="240"/>
        <end position="257"/>
    </location>
</feature>
<gene>
    <name evidence="2" type="ORF">SAMN05421855_101811</name>
</gene>
<reference evidence="2 3" key="1">
    <citation type="submission" date="2016-10" db="EMBL/GenBank/DDBJ databases">
        <authorList>
            <person name="de Groot N.N."/>
        </authorList>
    </citation>
    <scope>NUCLEOTIDE SEQUENCE [LARGE SCALE GENOMIC DNA]</scope>
    <source>
        <strain evidence="2 3">DSM 16195</strain>
    </source>
</reference>
<feature type="transmembrane region" description="Helical" evidence="1">
    <location>
        <begin position="75"/>
        <end position="106"/>
    </location>
</feature>
<feature type="transmembrane region" description="Helical" evidence="1">
    <location>
        <begin position="208"/>
        <end position="228"/>
    </location>
</feature>
<sequence length="308" mass="35449">MLTSFFSKSNPINYLILGILIFASYFIVFFSETEMVLTAPIIGKRIGLGLIAVFAMLLLDFIIRKNHLTKNNTYGILFFTLFLLALPTVFSEGKLLVASIFILLSFRRILSFRSDKNSEKKILDASLWITLASFFYFWSLLFFIVLFVGLFRKPGDNYKEVLIPFVGFCALFTLGTVYYFITTDSFAWFFTWKPTISLDFSAYNQPQLLIPVAVLLTFLVWTGLWFFFKIARMQKKERPNAALIVLTLVVCMVMALASPEKTGAEVFLIISPLAIIITNYLENTKEFWFKEVLLWLAVLLPVLVFFLK</sequence>
<evidence type="ECO:0000256" key="1">
    <source>
        <dbReference type="SAM" id="Phobius"/>
    </source>
</evidence>
<evidence type="ECO:0000313" key="2">
    <source>
        <dbReference type="EMBL" id="SDE47471.1"/>
    </source>
</evidence>
<dbReference type="RefSeq" id="WP_093140804.1">
    <property type="nucleotide sequence ID" value="NZ_BMWO01000001.1"/>
</dbReference>
<dbReference type="Pfam" id="PF19992">
    <property type="entry name" value="DUF6427"/>
    <property type="match status" value="1"/>
</dbReference>
<dbReference type="EMBL" id="FNBA01000001">
    <property type="protein sequence ID" value="SDE47471.1"/>
    <property type="molecule type" value="Genomic_DNA"/>
</dbReference>
<dbReference type="STRING" id="227084.SAMN05421855_101811"/>
<protein>
    <submittedName>
        <fullName evidence="2">Uncharacterized protein</fullName>
    </submittedName>
</protein>
<dbReference type="AlphaFoldDB" id="A0A1G7D7H5"/>
<evidence type="ECO:0000313" key="3">
    <source>
        <dbReference type="Proteomes" id="UP000199321"/>
    </source>
</evidence>
<keyword evidence="1" id="KW-0472">Membrane</keyword>
<dbReference type="InterPro" id="IPR045625">
    <property type="entry name" value="DUF6427"/>
</dbReference>
<keyword evidence="1" id="KW-0812">Transmembrane</keyword>
<name>A0A1G7D7H5_9FLAO</name>
<feature type="transmembrane region" description="Helical" evidence="1">
    <location>
        <begin position="288"/>
        <end position="307"/>
    </location>
</feature>
<feature type="transmembrane region" description="Helical" evidence="1">
    <location>
        <begin position="161"/>
        <end position="181"/>
    </location>
</feature>
<dbReference type="Proteomes" id="UP000199321">
    <property type="component" value="Unassembled WGS sequence"/>
</dbReference>
<feature type="transmembrane region" description="Helical" evidence="1">
    <location>
        <begin position="126"/>
        <end position="149"/>
    </location>
</feature>
<feature type="transmembrane region" description="Helical" evidence="1">
    <location>
        <begin position="263"/>
        <end position="281"/>
    </location>
</feature>
<keyword evidence="1" id="KW-1133">Transmembrane helix</keyword>
<feature type="transmembrane region" description="Helical" evidence="1">
    <location>
        <begin position="12"/>
        <end position="30"/>
    </location>
</feature>
<feature type="transmembrane region" description="Helical" evidence="1">
    <location>
        <begin position="42"/>
        <end position="63"/>
    </location>
</feature>
<proteinExistence type="predicted"/>